<accession>A0A7J6ANC3</accession>
<evidence type="ECO:0000313" key="9">
    <source>
        <dbReference type="Proteomes" id="UP000593565"/>
    </source>
</evidence>
<evidence type="ECO:0000256" key="2">
    <source>
        <dbReference type="ARBA" id="ARBA00022670"/>
    </source>
</evidence>
<dbReference type="InterPro" id="IPR039417">
    <property type="entry name" value="Peptidase_C1A_papain-like"/>
</dbReference>
<proteinExistence type="inferred from homology"/>
<keyword evidence="2" id="KW-0645">Protease</keyword>
<dbReference type="FunFam" id="3.90.70.10:FF:000006">
    <property type="entry name" value="Cathepsin S"/>
    <property type="match status" value="1"/>
</dbReference>
<dbReference type="PROSITE" id="PS00640">
    <property type="entry name" value="THIOL_PROTEASE_ASN"/>
    <property type="match status" value="1"/>
</dbReference>
<evidence type="ECO:0000256" key="4">
    <source>
        <dbReference type="ARBA" id="ARBA00022807"/>
    </source>
</evidence>
<comment type="similarity">
    <text evidence="1">Belongs to the peptidase C1 family.</text>
</comment>
<evidence type="ECO:0000256" key="3">
    <source>
        <dbReference type="ARBA" id="ARBA00022801"/>
    </source>
</evidence>
<dbReference type="InterPro" id="IPR025661">
    <property type="entry name" value="Pept_asp_AS"/>
</dbReference>
<dbReference type="AlphaFoldDB" id="A0A7J6ANC3"/>
<feature type="signal peptide" evidence="5">
    <location>
        <begin position="1"/>
        <end position="16"/>
    </location>
</feature>
<gene>
    <name evidence="8" type="ORF">AMELA_G00127580</name>
</gene>
<feature type="chain" id="PRO_5029692975" description="Cathepsin L" evidence="5">
    <location>
        <begin position="17"/>
        <end position="328"/>
    </location>
</feature>
<dbReference type="SMART" id="SM00848">
    <property type="entry name" value="Inhibitor_I29"/>
    <property type="match status" value="1"/>
</dbReference>
<dbReference type="SUPFAM" id="SSF54001">
    <property type="entry name" value="Cysteine proteinases"/>
    <property type="match status" value="1"/>
</dbReference>
<reference evidence="8 9" key="1">
    <citation type="submission" date="2020-02" db="EMBL/GenBank/DDBJ databases">
        <title>A chromosome-scale genome assembly of the black bullhead catfish (Ameiurus melas).</title>
        <authorList>
            <person name="Wen M."/>
            <person name="Zham M."/>
            <person name="Cabau C."/>
            <person name="Klopp C."/>
            <person name="Donnadieu C."/>
            <person name="Roques C."/>
            <person name="Bouchez O."/>
            <person name="Lampietro C."/>
            <person name="Jouanno E."/>
            <person name="Herpin A."/>
            <person name="Louis A."/>
            <person name="Berthelot C."/>
            <person name="Parey E."/>
            <person name="Roest-Crollius H."/>
            <person name="Braasch I."/>
            <person name="Postlethwait J."/>
            <person name="Robinson-Rechavi M."/>
            <person name="Echchiki A."/>
            <person name="Begum T."/>
            <person name="Montfort J."/>
            <person name="Schartl M."/>
            <person name="Bobe J."/>
            <person name="Guiguen Y."/>
        </authorList>
    </citation>
    <scope>NUCLEOTIDE SEQUENCE [LARGE SCALE GENOMIC DNA]</scope>
    <source>
        <strain evidence="8">M_S1</strain>
        <tissue evidence="8">Blood</tissue>
    </source>
</reference>
<keyword evidence="4" id="KW-0788">Thiol protease</keyword>
<feature type="domain" description="Cathepsin propeptide inhibitor" evidence="7">
    <location>
        <begin position="26"/>
        <end position="86"/>
    </location>
</feature>
<dbReference type="Gene3D" id="3.90.70.10">
    <property type="entry name" value="Cysteine proteinases"/>
    <property type="match status" value="1"/>
</dbReference>
<evidence type="ECO:0000259" key="6">
    <source>
        <dbReference type="SMART" id="SM00645"/>
    </source>
</evidence>
<dbReference type="InterPro" id="IPR013201">
    <property type="entry name" value="Prot_inhib_I29"/>
</dbReference>
<evidence type="ECO:0000256" key="1">
    <source>
        <dbReference type="ARBA" id="ARBA00008455"/>
    </source>
</evidence>
<dbReference type="PANTHER" id="PTHR12411">
    <property type="entry name" value="CYSTEINE PROTEASE FAMILY C1-RELATED"/>
    <property type="match status" value="1"/>
</dbReference>
<name>A0A7J6ANC3_AMEME</name>
<dbReference type="InterPro" id="IPR013128">
    <property type="entry name" value="Peptidase_C1A"/>
</dbReference>
<dbReference type="Pfam" id="PF00112">
    <property type="entry name" value="Peptidase_C1"/>
    <property type="match status" value="1"/>
</dbReference>
<dbReference type="CDD" id="cd02248">
    <property type="entry name" value="Peptidase_C1A"/>
    <property type="match status" value="1"/>
</dbReference>
<evidence type="ECO:0000313" key="8">
    <source>
        <dbReference type="EMBL" id="KAF4084344.1"/>
    </source>
</evidence>
<feature type="domain" description="Peptidase C1A papain C-terminal" evidence="6">
    <location>
        <begin position="117"/>
        <end position="327"/>
    </location>
</feature>
<keyword evidence="9" id="KW-1185">Reference proteome</keyword>
<comment type="caution">
    <text evidence="8">The sequence shown here is derived from an EMBL/GenBank/DDBJ whole genome shotgun (WGS) entry which is preliminary data.</text>
</comment>
<evidence type="ECO:0008006" key="10">
    <source>
        <dbReference type="Google" id="ProtNLM"/>
    </source>
</evidence>
<protein>
    <recommendedName>
        <fullName evidence="10">Cathepsin L</fullName>
    </recommendedName>
</protein>
<sequence length="328" mass="36960">MRLLLIVTTLVALASAASVSLEDLEFHAWKLKFGKIYKSVEEESQRKMTWVENRKLVLVHNMLADQGIKSYRLGMNYFADMDNQEYRDSVFKGYMGSFNRTKKHSAATFRRQSGAVLPDTVDWRKKGYVTDVKAGECSWAFSATGSLEGQIFGKTKNLVSLSEQQLIDCIWPYGEMKCFGSVVDAFEYIKNNNGIDTEESYPYVRPGRFCKFNPATVAANCTGYVIIMNGDEKTLQEAIATIGPISVTIDATESFQHYESGIYNNPNCSSTEMNHYVLVVGYGTEEGKDYWLVKNSWGLDWGDKGYIKMSRNKNNQCGIASMASFPLV</sequence>
<evidence type="ECO:0000256" key="5">
    <source>
        <dbReference type="SAM" id="SignalP"/>
    </source>
</evidence>
<dbReference type="Proteomes" id="UP000593565">
    <property type="component" value="Unassembled WGS sequence"/>
</dbReference>
<dbReference type="InterPro" id="IPR038765">
    <property type="entry name" value="Papain-like_cys_pep_sf"/>
</dbReference>
<dbReference type="Pfam" id="PF08246">
    <property type="entry name" value="Inhibitor_I29"/>
    <property type="match status" value="1"/>
</dbReference>
<dbReference type="EMBL" id="JAAGNN010000010">
    <property type="protein sequence ID" value="KAF4084344.1"/>
    <property type="molecule type" value="Genomic_DNA"/>
</dbReference>
<organism evidence="8 9">
    <name type="scientific">Ameiurus melas</name>
    <name type="common">Black bullhead</name>
    <name type="synonym">Silurus melas</name>
    <dbReference type="NCBI Taxonomy" id="219545"/>
    <lineage>
        <taxon>Eukaryota</taxon>
        <taxon>Metazoa</taxon>
        <taxon>Chordata</taxon>
        <taxon>Craniata</taxon>
        <taxon>Vertebrata</taxon>
        <taxon>Euteleostomi</taxon>
        <taxon>Actinopterygii</taxon>
        <taxon>Neopterygii</taxon>
        <taxon>Teleostei</taxon>
        <taxon>Ostariophysi</taxon>
        <taxon>Siluriformes</taxon>
        <taxon>Ictaluridae</taxon>
        <taxon>Ameiurus</taxon>
    </lineage>
</organism>
<dbReference type="InterPro" id="IPR000668">
    <property type="entry name" value="Peptidase_C1A_C"/>
</dbReference>
<dbReference type="GO" id="GO:0006508">
    <property type="term" value="P:proteolysis"/>
    <property type="evidence" value="ECO:0007669"/>
    <property type="project" value="UniProtKB-KW"/>
</dbReference>
<keyword evidence="3" id="KW-0378">Hydrolase</keyword>
<keyword evidence="5" id="KW-0732">Signal</keyword>
<dbReference type="SMART" id="SM00645">
    <property type="entry name" value="Pept_C1"/>
    <property type="match status" value="1"/>
</dbReference>
<evidence type="ECO:0000259" key="7">
    <source>
        <dbReference type="SMART" id="SM00848"/>
    </source>
</evidence>
<dbReference type="GO" id="GO:0008234">
    <property type="term" value="F:cysteine-type peptidase activity"/>
    <property type="evidence" value="ECO:0007669"/>
    <property type="project" value="UniProtKB-KW"/>
</dbReference>